<feature type="domain" description="Glycosyltransferase 2-like" evidence="1">
    <location>
        <begin position="12"/>
        <end position="137"/>
    </location>
</feature>
<reference evidence="2" key="1">
    <citation type="submission" date="2022-04" db="EMBL/GenBank/DDBJ databases">
        <title>Complete genome sequence of a cyanobacterium, Nostoc sp. SO-36, isolated in Antarctica.</title>
        <authorList>
            <person name="Kanesaki Y."/>
            <person name="Effendi D."/>
            <person name="Sakamoto T."/>
            <person name="Ohtani S."/>
            <person name="Awai K."/>
        </authorList>
    </citation>
    <scope>NUCLEOTIDE SEQUENCE</scope>
    <source>
        <strain evidence="2">SO-36</strain>
    </source>
</reference>
<dbReference type="PANTHER" id="PTHR22916:SF3">
    <property type="entry name" value="UDP-GLCNAC:BETAGAL BETA-1,3-N-ACETYLGLUCOSAMINYLTRANSFERASE-LIKE PROTEIN 1"/>
    <property type="match status" value="1"/>
</dbReference>
<dbReference type="PANTHER" id="PTHR22916">
    <property type="entry name" value="GLYCOSYLTRANSFERASE"/>
    <property type="match status" value="1"/>
</dbReference>
<dbReference type="Gene3D" id="3.90.550.10">
    <property type="entry name" value="Spore Coat Polysaccharide Biosynthesis Protein SpsA, Chain A"/>
    <property type="match status" value="1"/>
</dbReference>
<organism evidence="2 3">
    <name type="scientific">Nostoc cf. commune SO-36</name>
    <dbReference type="NCBI Taxonomy" id="449208"/>
    <lineage>
        <taxon>Bacteria</taxon>
        <taxon>Bacillati</taxon>
        <taxon>Cyanobacteriota</taxon>
        <taxon>Cyanophyceae</taxon>
        <taxon>Nostocales</taxon>
        <taxon>Nostocaceae</taxon>
        <taxon>Nostoc</taxon>
    </lineage>
</organism>
<keyword evidence="3" id="KW-1185">Reference proteome</keyword>
<evidence type="ECO:0000259" key="1">
    <source>
        <dbReference type="Pfam" id="PF00535"/>
    </source>
</evidence>
<dbReference type="InterPro" id="IPR029044">
    <property type="entry name" value="Nucleotide-diphossugar_trans"/>
</dbReference>
<dbReference type="SUPFAM" id="SSF53448">
    <property type="entry name" value="Nucleotide-diphospho-sugar transferases"/>
    <property type="match status" value="1"/>
</dbReference>
<proteinExistence type="predicted"/>
<dbReference type="Proteomes" id="UP001055453">
    <property type="component" value="Chromosome"/>
</dbReference>
<dbReference type="CDD" id="cd00761">
    <property type="entry name" value="Glyco_tranf_GTA_type"/>
    <property type="match status" value="1"/>
</dbReference>
<accession>A0ABN6Q7F0</accession>
<dbReference type="RefSeq" id="WP_251955289.1">
    <property type="nucleotide sequence ID" value="NZ_AP025732.1"/>
</dbReference>
<protein>
    <recommendedName>
        <fullName evidence="1">Glycosyltransferase 2-like domain-containing protein</fullName>
    </recommendedName>
</protein>
<dbReference type="NCBIfam" id="NF038302">
    <property type="entry name" value="EPS_HpsE"/>
    <property type="match status" value="1"/>
</dbReference>
<name>A0ABN6Q7F0_NOSCO</name>
<evidence type="ECO:0000313" key="2">
    <source>
        <dbReference type="EMBL" id="BDI17362.1"/>
    </source>
</evidence>
<dbReference type="Pfam" id="PF00535">
    <property type="entry name" value="Glycos_transf_2"/>
    <property type="match status" value="1"/>
</dbReference>
<gene>
    <name evidence="2" type="ORF">ANSO36C_31640</name>
</gene>
<evidence type="ECO:0000313" key="3">
    <source>
        <dbReference type="Proteomes" id="UP001055453"/>
    </source>
</evidence>
<sequence>MEKYGLEKIDFTIAIPTYNGGKRLPKVLDLLLNQVKIENINWEIIIIDNNSKDETKKVTDDYQRNWNHNFSLRYFQEKQQGIAFARMRAINEARGEFIAFIDDDNLPSSDWVFQAYTFGKEHPQAGAWSGQIHGDFEVKPPEEFTRIQAFLAIREHGLKPYLFDADNLRLPPGAALVVRKQAWCESVPEELVFKGRLSKLMVGGDDTEALLYLHKAGWEIWYNPAMHINHQIPYWRLEKDYLLVLARGCGLCIFQLRLINAKNWQKPIVLVKTILGNLHRILQHLMKYRGQLDTNLIVLFEINFYLASMISPFYSLKWKLDRILGNTTREHPLLEKTPDDWKSRLYRINPPARVL</sequence>
<dbReference type="EMBL" id="AP025732">
    <property type="protein sequence ID" value="BDI17362.1"/>
    <property type="molecule type" value="Genomic_DNA"/>
</dbReference>
<dbReference type="InterPro" id="IPR001173">
    <property type="entry name" value="Glyco_trans_2-like"/>
</dbReference>